<dbReference type="SUPFAM" id="SSF54975">
    <property type="entry name" value="Acylphosphatase/BLUF domain-like"/>
    <property type="match status" value="1"/>
</dbReference>
<dbReference type="InterPro" id="IPR007024">
    <property type="entry name" value="BLUF_domain"/>
</dbReference>
<name>A0ABY7TSI6_9SPHN</name>
<dbReference type="SMART" id="SM01034">
    <property type="entry name" value="BLUF"/>
    <property type="match status" value="1"/>
</dbReference>
<gene>
    <name evidence="2" type="ORF">PQ457_09445</name>
</gene>
<dbReference type="Pfam" id="PF04940">
    <property type="entry name" value="BLUF"/>
    <property type="match status" value="1"/>
</dbReference>
<reference evidence="2 3" key="1">
    <citation type="submission" date="2023-02" db="EMBL/GenBank/DDBJ databases">
        <title>Genome sequence of Novosphingobium humi KACC 19094.</title>
        <authorList>
            <person name="Kim S."/>
            <person name="Heo J."/>
            <person name="Kwon S.-W."/>
        </authorList>
    </citation>
    <scope>NUCLEOTIDE SEQUENCE [LARGE SCALE GENOMIC DNA]</scope>
    <source>
        <strain evidence="2 3">KACC 19094</strain>
    </source>
</reference>
<evidence type="ECO:0000259" key="1">
    <source>
        <dbReference type="PROSITE" id="PS50925"/>
    </source>
</evidence>
<dbReference type="PROSITE" id="PS50925">
    <property type="entry name" value="BLUF"/>
    <property type="match status" value="1"/>
</dbReference>
<organism evidence="2 3">
    <name type="scientific">Novosphingobium humi</name>
    <dbReference type="NCBI Taxonomy" id="2282397"/>
    <lineage>
        <taxon>Bacteria</taxon>
        <taxon>Pseudomonadati</taxon>
        <taxon>Pseudomonadota</taxon>
        <taxon>Alphaproteobacteria</taxon>
        <taxon>Sphingomonadales</taxon>
        <taxon>Sphingomonadaceae</taxon>
        <taxon>Novosphingobium</taxon>
    </lineage>
</organism>
<proteinExistence type="predicted"/>
<dbReference type="EMBL" id="CP117417">
    <property type="protein sequence ID" value="WCT76175.1"/>
    <property type="molecule type" value="Genomic_DNA"/>
</dbReference>
<evidence type="ECO:0000313" key="2">
    <source>
        <dbReference type="EMBL" id="WCT76175.1"/>
    </source>
</evidence>
<protein>
    <submittedName>
        <fullName evidence="2">BLUF domain-containing protein</fullName>
    </submittedName>
</protein>
<keyword evidence="3" id="KW-1185">Reference proteome</keyword>
<accession>A0ABY7TSI6</accession>
<dbReference type="InterPro" id="IPR036046">
    <property type="entry name" value="Acylphosphatase-like_dom_sf"/>
</dbReference>
<dbReference type="RefSeq" id="WP_273616626.1">
    <property type="nucleotide sequence ID" value="NZ_CP103868.1"/>
</dbReference>
<dbReference type="Gene3D" id="3.30.70.100">
    <property type="match status" value="1"/>
</dbReference>
<sequence>MTHPPLQRSGLVGWLYASRCALPLVWAQRAVDDIVEKSIPRNAALDVTGALLFTGSRFVQFLEGPAQSIATIRQSILADRRHHDIVTFLSGSRAERVFSNWSLAYAGPSLFVADKVENLFHAGIKNTNEIIDLLEQFVIIAQADKP</sequence>
<feature type="domain" description="BLUF" evidence="1">
    <location>
        <begin position="11"/>
        <end position="104"/>
    </location>
</feature>
<evidence type="ECO:0000313" key="3">
    <source>
        <dbReference type="Proteomes" id="UP001218231"/>
    </source>
</evidence>
<dbReference type="Proteomes" id="UP001218231">
    <property type="component" value="Chromosome"/>
</dbReference>